<feature type="region of interest" description="Disordered" evidence="1">
    <location>
        <begin position="1"/>
        <end position="123"/>
    </location>
</feature>
<dbReference type="EMBL" id="PGCJ01000878">
    <property type="protein sequence ID" value="PLW16136.1"/>
    <property type="molecule type" value="Genomic_DNA"/>
</dbReference>
<dbReference type="InterPro" id="IPR018289">
    <property type="entry name" value="MULE_transposase_dom"/>
</dbReference>
<feature type="compositionally biased region" description="Basic and acidic residues" evidence="1">
    <location>
        <begin position="35"/>
        <end position="64"/>
    </location>
</feature>
<organism evidence="3 4">
    <name type="scientific">Puccinia coronata f. sp. avenae</name>
    <dbReference type="NCBI Taxonomy" id="200324"/>
    <lineage>
        <taxon>Eukaryota</taxon>
        <taxon>Fungi</taxon>
        <taxon>Dikarya</taxon>
        <taxon>Basidiomycota</taxon>
        <taxon>Pucciniomycotina</taxon>
        <taxon>Pucciniomycetes</taxon>
        <taxon>Pucciniales</taxon>
        <taxon>Pucciniaceae</taxon>
        <taxon>Puccinia</taxon>
    </lineage>
</organism>
<evidence type="ECO:0000259" key="2">
    <source>
        <dbReference type="Pfam" id="PF10551"/>
    </source>
</evidence>
<feature type="domain" description="MULE transposase" evidence="2">
    <location>
        <begin position="431"/>
        <end position="527"/>
    </location>
</feature>
<name>A0A2N5SSC7_9BASI</name>
<dbReference type="PANTHER" id="PTHR31569:SF4">
    <property type="entry name" value="SWIM-TYPE DOMAIN-CONTAINING PROTEIN"/>
    <property type="match status" value="1"/>
</dbReference>
<gene>
    <name evidence="3" type="ORF">PCANC_17192</name>
</gene>
<keyword evidence="4" id="KW-1185">Reference proteome</keyword>
<comment type="caution">
    <text evidence="3">The sequence shown here is derived from an EMBL/GenBank/DDBJ whole genome shotgun (WGS) entry which is preliminary data.</text>
</comment>
<feature type="compositionally biased region" description="Basic and acidic residues" evidence="1">
    <location>
        <begin position="136"/>
        <end position="155"/>
    </location>
</feature>
<dbReference type="InterPro" id="IPR052579">
    <property type="entry name" value="Zinc_finger_SWIM"/>
</dbReference>
<evidence type="ECO:0000313" key="3">
    <source>
        <dbReference type="EMBL" id="PLW16136.1"/>
    </source>
</evidence>
<dbReference type="OrthoDB" id="2507671at2759"/>
<feature type="compositionally biased region" description="Polar residues" evidence="1">
    <location>
        <begin position="1"/>
        <end position="12"/>
    </location>
</feature>
<feature type="compositionally biased region" description="Basic and acidic residues" evidence="1">
    <location>
        <begin position="93"/>
        <end position="120"/>
    </location>
</feature>
<sequence>MSNSTEQINTNVDPLLIANTEEITVKSAQNQEEPQENHKNSKENAKTKKIEENNQKKEDNEKNDAVQSTELANFKKKEDTKQPEADQSTELANSKKKDENLENTQKNEEKLENAPNKDLEGVEDEMIIEECIKLLEKNDKEKNEKQEEENNNKEENNEDEEKSESEEINKETVPEKNEEINDENNDENHEANDAEKNEENKSKEDQDCNEQTEVLEPPPDGVYSDVKTLKDTIQNFARLHGYAIVQKRTVGDRSIHFKCDRGGNPAQNRRKGDTRGPPAFSRLINFPFAASAYHHVKTGNWKFSVCDPHHNHPASHDASGHTVNQKLTASLYEQMKKLGDTGLKPAAILEALRKTNPDETILATISTIYSARKKAQQEMLQGISPIMHLNQSLTKSDFTTTTKVNDNGELQGLFFCHSRSVELLSSYHYILLLDCTYKTNKYKMPLLHIAGVTGANKTFSVAFCFIAEETQSFYEWALESLLTIFNSNQIPLPQVILTDREQALINSLPSFAPDSYHMLCTWHIQKNLVTNGAKTIKNKQEEAQMLQHWSNLIQMTDQSEFCASFGKFALKYGPSLQEYMTSNWLPVVEKYANAWTKNVPHFGHRTTSRIESSHAFIKSHLLGPQHSFLP</sequence>
<accession>A0A2N5SSC7</accession>
<feature type="region of interest" description="Disordered" evidence="1">
    <location>
        <begin position="256"/>
        <end position="276"/>
    </location>
</feature>
<dbReference type="Pfam" id="PF10551">
    <property type="entry name" value="MULE"/>
    <property type="match status" value="1"/>
</dbReference>
<dbReference type="AlphaFoldDB" id="A0A2N5SSC7"/>
<evidence type="ECO:0000256" key="1">
    <source>
        <dbReference type="SAM" id="MobiDB-lite"/>
    </source>
</evidence>
<dbReference type="PANTHER" id="PTHR31569">
    <property type="entry name" value="SWIM-TYPE DOMAIN-CONTAINING PROTEIN"/>
    <property type="match status" value="1"/>
</dbReference>
<proteinExistence type="predicted"/>
<feature type="region of interest" description="Disordered" evidence="1">
    <location>
        <begin position="136"/>
        <end position="223"/>
    </location>
</feature>
<evidence type="ECO:0000313" key="4">
    <source>
        <dbReference type="Proteomes" id="UP000235388"/>
    </source>
</evidence>
<dbReference type="STRING" id="200324.A0A2N5SSC7"/>
<feature type="compositionally biased region" description="Basic and acidic residues" evidence="1">
    <location>
        <begin position="73"/>
        <end position="84"/>
    </location>
</feature>
<dbReference type="Proteomes" id="UP000235388">
    <property type="component" value="Unassembled WGS sequence"/>
</dbReference>
<protein>
    <recommendedName>
        <fullName evidence="2">MULE transposase domain-containing protein</fullName>
    </recommendedName>
</protein>
<feature type="compositionally biased region" description="Basic and acidic residues" evidence="1">
    <location>
        <begin position="186"/>
        <end position="206"/>
    </location>
</feature>
<feature type="compositionally biased region" description="Basic and acidic residues" evidence="1">
    <location>
        <begin position="165"/>
        <end position="179"/>
    </location>
</feature>
<reference evidence="3 4" key="1">
    <citation type="submission" date="2017-11" db="EMBL/GenBank/DDBJ databases">
        <title>De novo assembly and phasing of dikaryotic genomes from two isolates of Puccinia coronata f. sp. avenae, the causal agent of oat crown rust.</title>
        <authorList>
            <person name="Miller M.E."/>
            <person name="Zhang Y."/>
            <person name="Omidvar V."/>
            <person name="Sperschneider J."/>
            <person name="Schwessinger B."/>
            <person name="Raley C."/>
            <person name="Palmer J.M."/>
            <person name="Garnica D."/>
            <person name="Upadhyaya N."/>
            <person name="Rathjen J."/>
            <person name="Taylor J.M."/>
            <person name="Park R.F."/>
            <person name="Dodds P.N."/>
            <person name="Hirsch C.D."/>
            <person name="Kianian S.F."/>
            <person name="Figueroa M."/>
        </authorList>
    </citation>
    <scope>NUCLEOTIDE SEQUENCE [LARGE SCALE GENOMIC DNA]</scope>
    <source>
        <strain evidence="3">12NC29</strain>
    </source>
</reference>